<dbReference type="InParanoid" id="L9KT30"/>
<keyword evidence="3" id="KW-1185">Reference proteome</keyword>
<proteinExistence type="predicted"/>
<evidence type="ECO:0000313" key="3">
    <source>
        <dbReference type="Proteomes" id="UP000011518"/>
    </source>
</evidence>
<sequence>MLRNCGDSVLAVSRQGRPHEFSRDGTEAGPAHRAQALTCQCRPLPPTLLARSEPLYLGICQEDGLVLLAVWEVQDQGLHLTKEFLQVRDHVGITVEPTMAVRPRTGEGADAQPTLEAPSVGAGIVATLTCVQLHLKLPANGSSGDILAGSQGRALGEAAVIYDVRQTSTTPRGSRSSASTWQRLPPGHRCLSVPGAPVGEHAHHTTLASLRYVGAQRSKRHRPEPSWERAGNPCVELAGSRASQAPGVNSPPSLEPEGSLGRQLPGTAAIVLSDSQVYPSPAYLEEAEDGQIYRLGRKNVERQVSLLLHLGFCLRYEAPVLIRLPWGPSGPGYHWA</sequence>
<dbReference type="AlphaFoldDB" id="L9KT30"/>
<organism evidence="2 3">
    <name type="scientific">Tupaia chinensis</name>
    <name type="common">Chinese tree shrew</name>
    <name type="synonym">Tupaia belangeri chinensis</name>
    <dbReference type="NCBI Taxonomy" id="246437"/>
    <lineage>
        <taxon>Eukaryota</taxon>
        <taxon>Metazoa</taxon>
        <taxon>Chordata</taxon>
        <taxon>Craniata</taxon>
        <taxon>Vertebrata</taxon>
        <taxon>Euteleostomi</taxon>
        <taxon>Mammalia</taxon>
        <taxon>Eutheria</taxon>
        <taxon>Euarchontoglires</taxon>
        <taxon>Scandentia</taxon>
        <taxon>Tupaiidae</taxon>
        <taxon>Tupaia</taxon>
    </lineage>
</organism>
<feature type="region of interest" description="Disordered" evidence="1">
    <location>
        <begin position="167"/>
        <end position="186"/>
    </location>
</feature>
<evidence type="ECO:0000256" key="1">
    <source>
        <dbReference type="SAM" id="MobiDB-lite"/>
    </source>
</evidence>
<name>L9KT30_TUPCH</name>
<protein>
    <submittedName>
        <fullName evidence="2">Uncharacterized protein</fullName>
    </submittedName>
</protein>
<dbReference type="Proteomes" id="UP000011518">
    <property type="component" value="Unassembled WGS sequence"/>
</dbReference>
<dbReference type="EMBL" id="KB320665">
    <property type="protein sequence ID" value="ELW65951.1"/>
    <property type="molecule type" value="Genomic_DNA"/>
</dbReference>
<reference evidence="3" key="2">
    <citation type="journal article" date="2013" name="Nat. Commun.">
        <title>Genome of the Chinese tree shrew.</title>
        <authorList>
            <person name="Fan Y."/>
            <person name="Huang Z.Y."/>
            <person name="Cao C.C."/>
            <person name="Chen C.S."/>
            <person name="Chen Y.X."/>
            <person name="Fan D.D."/>
            <person name="He J."/>
            <person name="Hou H.L."/>
            <person name="Hu L."/>
            <person name="Hu X.T."/>
            <person name="Jiang X.T."/>
            <person name="Lai R."/>
            <person name="Lang Y.S."/>
            <person name="Liang B."/>
            <person name="Liao S.G."/>
            <person name="Mu D."/>
            <person name="Ma Y.Y."/>
            <person name="Niu Y.Y."/>
            <person name="Sun X.Q."/>
            <person name="Xia J.Q."/>
            <person name="Xiao J."/>
            <person name="Xiong Z.Q."/>
            <person name="Xu L."/>
            <person name="Yang L."/>
            <person name="Zhang Y."/>
            <person name="Zhao W."/>
            <person name="Zhao X.D."/>
            <person name="Zheng Y.T."/>
            <person name="Zhou J.M."/>
            <person name="Zhu Y.B."/>
            <person name="Zhang G.J."/>
            <person name="Wang J."/>
            <person name="Yao Y.G."/>
        </authorList>
    </citation>
    <scope>NUCLEOTIDE SEQUENCE [LARGE SCALE GENOMIC DNA]</scope>
</reference>
<accession>L9KT30</accession>
<reference evidence="3" key="1">
    <citation type="submission" date="2012-07" db="EMBL/GenBank/DDBJ databases">
        <title>Genome of the Chinese tree shrew, a rising model animal genetically related to primates.</title>
        <authorList>
            <person name="Zhang G."/>
            <person name="Fan Y."/>
            <person name="Yao Y."/>
            <person name="Huang Z."/>
        </authorList>
    </citation>
    <scope>NUCLEOTIDE SEQUENCE [LARGE SCALE GENOMIC DNA]</scope>
</reference>
<evidence type="ECO:0000313" key="2">
    <source>
        <dbReference type="EMBL" id="ELW65951.1"/>
    </source>
</evidence>
<feature type="compositionally biased region" description="Polar residues" evidence="1">
    <location>
        <begin position="167"/>
        <end position="182"/>
    </location>
</feature>
<gene>
    <name evidence="2" type="ORF">TREES_T100011912</name>
</gene>